<dbReference type="CDD" id="cd11659">
    <property type="entry name" value="SANT_CDC5_II"/>
    <property type="match status" value="1"/>
</dbReference>
<dbReference type="CDD" id="cd00167">
    <property type="entry name" value="SANT"/>
    <property type="match status" value="1"/>
</dbReference>
<keyword evidence="9" id="KW-0508">mRNA splicing</keyword>
<evidence type="ECO:0000259" key="15">
    <source>
        <dbReference type="PROSITE" id="PS50090"/>
    </source>
</evidence>
<evidence type="ECO:0000256" key="10">
    <source>
        <dbReference type="ARBA" id="ARBA00023204"/>
    </source>
</evidence>
<dbReference type="InterPro" id="IPR009057">
    <property type="entry name" value="Homeodomain-like_sf"/>
</dbReference>
<keyword evidence="8" id="KW-0238">DNA-binding</keyword>
<dbReference type="EMBL" id="HE600940">
    <property type="protein sequence ID" value="CAP31502.2"/>
    <property type="molecule type" value="Genomic_DNA"/>
</dbReference>
<dbReference type="eggNOG" id="KOG0050">
    <property type="taxonomic scope" value="Eukaryota"/>
</dbReference>
<evidence type="ECO:0000256" key="1">
    <source>
        <dbReference type="ARBA" id="ARBA00004123"/>
    </source>
</evidence>
<gene>
    <name evidence="19" type="primary">cdc-5l</name>
    <name evidence="17 19" type="ORF">CBG12532</name>
    <name evidence="17" type="ORF">CBG_12532</name>
</gene>
<dbReference type="Proteomes" id="UP000008549">
    <property type="component" value="Unassembled WGS sequence"/>
</dbReference>
<dbReference type="GO" id="GO:0006281">
    <property type="term" value="P:DNA repair"/>
    <property type="evidence" value="ECO:0007669"/>
    <property type="project" value="UniProtKB-KW"/>
</dbReference>
<dbReference type="SUPFAM" id="SSF46689">
    <property type="entry name" value="Homeodomain-like"/>
    <property type="match status" value="1"/>
</dbReference>
<proteinExistence type="inferred from homology"/>
<dbReference type="WormBase" id="CBG12532">
    <property type="protein sequence ID" value="CBP03160"/>
    <property type="gene ID" value="WBGene00033472"/>
    <property type="gene designation" value="Cbr-cdc-5L"/>
</dbReference>
<dbReference type="GO" id="GO:0000981">
    <property type="term" value="F:DNA-binding transcription factor activity, RNA polymerase II-specific"/>
    <property type="evidence" value="ECO:0000318"/>
    <property type="project" value="GO_Central"/>
</dbReference>
<dbReference type="Gene3D" id="1.10.10.60">
    <property type="entry name" value="Homeodomain-like"/>
    <property type="match status" value="2"/>
</dbReference>
<keyword evidence="12" id="KW-0131">Cell cycle</keyword>
<dbReference type="PROSITE" id="PS51294">
    <property type="entry name" value="HTH_MYB"/>
    <property type="match status" value="2"/>
</dbReference>
<dbReference type="GO" id="GO:0000398">
    <property type="term" value="P:mRNA splicing, via spliceosome"/>
    <property type="evidence" value="ECO:0000318"/>
    <property type="project" value="GO_Central"/>
</dbReference>
<evidence type="ECO:0000256" key="3">
    <source>
        <dbReference type="ARBA" id="ARBA00022664"/>
    </source>
</evidence>
<dbReference type="InParanoid" id="A8XFZ7"/>
<evidence type="ECO:0000256" key="8">
    <source>
        <dbReference type="ARBA" id="ARBA00023125"/>
    </source>
</evidence>
<keyword evidence="3" id="KW-0507">mRNA processing</keyword>
<dbReference type="GO" id="GO:0005681">
    <property type="term" value="C:spliceosomal complex"/>
    <property type="evidence" value="ECO:0000318"/>
    <property type="project" value="GO_Central"/>
</dbReference>
<sequence>MVRVIIKGGVWKNTEDEILKAAIMKYGKNQWSRIASLLHRKSAKQCKARWFEWLDPGIKKTEWSREEDEKLLHLAKLMPTQWRTIAPIVGRTSAQCLERYEHLLDEAQRKAEGLDEEATEARKLKPGEIDPTPETKPARPDPIDMDDDGSYFVSLKCQFVIFSELEMLSEARARLANTQGKKAKRKARERQLSDARRLASLQKRREMRAAGLAFARKFKPKRNQIDYSEEVLLCILIDVFHTALFQIPFEKHVPAGFHDPSEDKYVVEDANQRAIDDHQKPRGREIEMEMRREDREKLKKRKEQGEADAVFNIKEKKRSKLVLPEPQISDRELEQIVKIGHASDSVRQYIDDTATSGLLTDYTESARANAVAARTMRTPMPKDTIQMEIENIIALQNTESVLKGGINTPLHESELGKGVLPTPKIVATPNTVLHAIAATPGTQSQIGGTPGFATPAGSVAATPFRDQMRINEEIGGSALEQKANLKRALASLPTPKNDFEIVGPDDDEVEGTVGDDDNEKDEEGWIEDASERAEKHAKRNAAIRIRNLKMRSQVVQRDLPKPSKVNELAMRPTNASGDLPKADDLIKLEMSRLLAWDVDNKAPEVIYSRDDLDAAAELIKQEAAAGPEMNAMMWKVVEQCTSEMVLSKDKFTRIAILPREEQMKALNDEFQMYRGWMNQRAKRAAKVEKKLRVKLGGYQAIHDKLCKKFQEVTNEIELSKIEKATFERLGEHELKAINKRVGRLQQEVQTQEVREKELQKTYSKLSNKQWKLSQIEIHDAASTTSAPINY</sequence>
<keyword evidence="11" id="KW-0539">Nucleus</keyword>
<keyword evidence="10" id="KW-0234">DNA repair</keyword>
<feature type="domain" description="HTH myb-type" evidence="16">
    <location>
        <begin position="59"/>
        <end position="108"/>
    </location>
</feature>
<dbReference type="AlphaFoldDB" id="A8XFZ7"/>
<evidence type="ECO:0000256" key="7">
    <source>
        <dbReference type="ARBA" id="ARBA00023054"/>
    </source>
</evidence>
<keyword evidence="7 13" id="KW-0175">Coiled coil</keyword>
<feature type="region of interest" description="Disordered" evidence="14">
    <location>
        <begin position="111"/>
        <end position="143"/>
    </location>
</feature>
<evidence type="ECO:0000256" key="2">
    <source>
        <dbReference type="ARBA" id="ARBA00010506"/>
    </source>
</evidence>
<dbReference type="InterPro" id="IPR047240">
    <property type="entry name" value="SANT_CDC5L_II"/>
</dbReference>
<name>A8XFZ7_CAEBR</name>
<dbReference type="PROSITE" id="PS50090">
    <property type="entry name" value="MYB_LIKE"/>
    <property type="match status" value="2"/>
</dbReference>
<dbReference type="InterPro" id="IPR047242">
    <property type="entry name" value="CDC5L/Cef1"/>
</dbReference>
<evidence type="ECO:0000259" key="16">
    <source>
        <dbReference type="PROSITE" id="PS51294"/>
    </source>
</evidence>
<keyword evidence="5" id="KW-0677">Repeat</keyword>
<organism evidence="17 18">
    <name type="scientific">Caenorhabditis briggsae</name>
    <dbReference type="NCBI Taxonomy" id="6238"/>
    <lineage>
        <taxon>Eukaryota</taxon>
        <taxon>Metazoa</taxon>
        <taxon>Ecdysozoa</taxon>
        <taxon>Nematoda</taxon>
        <taxon>Chromadorea</taxon>
        <taxon>Rhabditida</taxon>
        <taxon>Rhabditina</taxon>
        <taxon>Rhabditomorpha</taxon>
        <taxon>Rhabditoidea</taxon>
        <taxon>Rhabditidae</taxon>
        <taxon>Peloderinae</taxon>
        <taxon>Caenorhabditis</taxon>
    </lineage>
</organism>
<evidence type="ECO:0000313" key="19">
    <source>
        <dbReference type="WormBase" id="CBG12532"/>
    </source>
</evidence>
<evidence type="ECO:0000256" key="12">
    <source>
        <dbReference type="ARBA" id="ARBA00023306"/>
    </source>
</evidence>
<protein>
    <submittedName>
        <fullName evidence="17">Protein CBG12532</fullName>
    </submittedName>
</protein>
<dbReference type="PANTHER" id="PTHR45885:SF1">
    <property type="entry name" value="CELL DIVISION CYCLE 5-LIKE PROTEIN"/>
    <property type="match status" value="1"/>
</dbReference>
<evidence type="ECO:0000256" key="9">
    <source>
        <dbReference type="ARBA" id="ARBA00023187"/>
    </source>
</evidence>
<dbReference type="STRING" id="6238.A8XFZ7"/>
<keyword evidence="4" id="KW-0747">Spliceosome</keyword>
<dbReference type="FunCoup" id="A8XFZ7">
    <property type="interactions" value="2755"/>
</dbReference>
<evidence type="ECO:0000256" key="13">
    <source>
        <dbReference type="SAM" id="Coils"/>
    </source>
</evidence>
<reference evidence="17 18" key="2">
    <citation type="journal article" date="2011" name="PLoS Genet.">
        <title>Caenorhabditis briggsae recombinant inbred line genotypes reveal inter-strain incompatibility and the evolution of recombination.</title>
        <authorList>
            <person name="Ross J.A."/>
            <person name="Koboldt D.C."/>
            <person name="Staisch J.E."/>
            <person name="Chamberlin H.M."/>
            <person name="Gupta B.P."/>
            <person name="Miller R.D."/>
            <person name="Baird S.E."/>
            <person name="Haag E.S."/>
        </authorList>
    </citation>
    <scope>NUCLEOTIDE SEQUENCE [LARGE SCALE GENOMIC DNA]</scope>
    <source>
        <strain evidence="17 18">AF16</strain>
    </source>
</reference>
<comment type="subcellular location">
    <subcellularLocation>
        <location evidence="1">Nucleus</location>
    </subcellularLocation>
</comment>
<dbReference type="GO" id="GO:0000977">
    <property type="term" value="F:RNA polymerase II transcription regulatory region sequence-specific DNA binding"/>
    <property type="evidence" value="ECO:0000318"/>
    <property type="project" value="GO_Central"/>
</dbReference>
<comment type="similarity">
    <text evidence="2">Belongs to the CEF1 family.</text>
</comment>
<keyword evidence="6" id="KW-0227">DNA damage</keyword>
<reference evidence="17 18" key="1">
    <citation type="journal article" date="2003" name="PLoS Biol.">
        <title>The genome sequence of Caenorhabditis briggsae: a platform for comparative genomics.</title>
        <authorList>
            <person name="Stein L.D."/>
            <person name="Bao Z."/>
            <person name="Blasiar D."/>
            <person name="Blumenthal T."/>
            <person name="Brent M.R."/>
            <person name="Chen N."/>
            <person name="Chinwalla A."/>
            <person name="Clarke L."/>
            <person name="Clee C."/>
            <person name="Coghlan A."/>
            <person name="Coulson A."/>
            <person name="D'Eustachio P."/>
            <person name="Fitch D.H."/>
            <person name="Fulton L.A."/>
            <person name="Fulton R.E."/>
            <person name="Griffiths-Jones S."/>
            <person name="Harris T.W."/>
            <person name="Hillier L.W."/>
            <person name="Kamath R."/>
            <person name="Kuwabara P.E."/>
            <person name="Mardis E.R."/>
            <person name="Marra M.A."/>
            <person name="Miner T.L."/>
            <person name="Minx P."/>
            <person name="Mullikin J.C."/>
            <person name="Plumb R.W."/>
            <person name="Rogers J."/>
            <person name="Schein J.E."/>
            <person name="Sohrmann M."/>
            <person name="Spieth J."/>
            <person name="Stajich J.E."/>
            <person name="Wei C."/>
            <person name="Willey D."/>
            <person name="Wilson R.K."/>
            <person name="Durbin R."/>
            <person name="Waterston R.H."/>
        </authorList>
    </citation>
    <scope>NUCLEOTIDE SEQUENCE [LARGE SCALE GENOMIC DNA]</scope>
    <source>
        <strain evidence="17 18">AF16</strain>
    </source>
</reference>
<dbReference type="GO" id="GO:0006357">
    <property type="term" value="P:regulation of transcription by RNA polymerase II"/>
    <property type="evidence" value="ECO:0000318"/>
    <property type="project" value="GO_Central"/>
</dbReference>
<evidence type="ECO:0000313" key="17">
    <source>
        <dbReference type="EMBL" id="CAP31502.2"/>
    </source>
</evidence>
<dbReference type="FunFam" id="1.10.10.60:FF:000021">
    <property type="entry name" value="CDC5 cell division cycle 5-like"/>
    <property type="match status" value="1"/>
</dbReference>
<dbReference type="FunFam" id="1.10.10.60:FF:000091">
    <property type="entry name" value="CDC5 cell division cycle 5-like"/>
    <property type="match status" value="1"/>
</dbReference>
<dbReference type="HOGENOM" id="CLU_009082_0_0_1"/>
<keyword evidence="18" id="KW-1185">Reference proteome</keyword>
<feature type="domain" description="Myb-like" evidence="15">
    <location>
        <begin position="55"/>
        <end position="104"/>
    </location>
</feature>
<evidence type="ECO:0000256" key="14">
    <source>
        <dbReference type="SAM" id="MobiDB-lite"/>
    </source>
</evidence>
<dbReference type="OMA" id="KMGMAGE"/>
<dbReference type="InterPro" id="IPR001005">
    <property type="entry name" value="SANT/Myb"/>
</dbReference>
<dbReference type="Pfam" id="PF11831">
    <property type="entry name" value="Myb_Cef"/>
    <property type="match status" value="1"/>
</dbReference>
<feature type="region of interest" description="Disordered" evidence="14">
    <location>
        <begin position="496"/>
        <end position="521"/>
    </location>
</feature>
<feature type="coiled-coil region" evidence="13">
    <location>
        <begin position="734"/>
        <end position="768"/>
    </location>
</feature>
<dbReference type="SMART" id="SM00717">
    <property type="entry name" value="SANT"/>
    <property type="match status" value="2"/>
</dbReference>
<evidence type="ECO:0000313" key="18">
    <source>
        <dbReference type="Proteomes" id="UP000008549"/>
    </source>
</evidence>
<evidence type="ECO:0000256" key="5">
    <source>
        <dbReference type="ARBA" id="ARBA00022737"/>
    </source>
</evidence>
<evidence type="ECO:0000256" key="11">
    <source>
        <dbReference type="ARBA" id="ARBA00023242"/>
    </source>
</evidence>
<feature type="domain" description="Myb-like" evidence="15">
    <location>
        <begin position="3"/>
        <end position="54"/>
    </location>
</feature>
<dbReference type="Pfam" id="PF13921">
    <property type="entry name" value="Myb_DNA-bind_6"/>
    <property type="match status" value="1"/>
</dbReference>
<feature type="compositionally biased region" description="Basic and acidic residues" evidence="14">
    <location>
        <begin position="111"/>
        <end position="128"/>
    </location>
</feature>
<evidence type="ECO:0000256" key="6">
    <source>
        <dbReference type="ARBA" id="ARBA00022763"/>
    </source>
</evidence>
<accession>A8XFZ7</accession>
<feature type="domain" description="HTH myb-type" evidence="16">
    <location>
        <begin position="3"/>
        <end position="58"/>
    </location>
</feature>
<evidence type="ECO:0000256" key="4">
    <source>
        <dbReference type="ARBA" id="ARBA00022728"/>
    </source>
</evidence>
<dbReference type="InterPro" id="IPR017930">
    <property type="entry name" value="Myb_dom"/>
</dbReference>
<dbReference type="GO" id="GO:0000974">
    <property type="term" value="C:Prp19 complex"/>
    <property type="evidence" value="ECO:0000318"/>
    <property type="project" value="GO_Central"/>
</dbReference>
<dbReference type="InterPro" id="IPR021786">
    <property type="entry name" value="Cdc5p/Cef1_C"/>
</dbReference>
<feature type="compositionally biased region" description="Acidic residues" evidence="14">
    <location>
        <begin position="503"/>
        <end position="521"/>
    </location>
</feature>
<dbReference type="PANTHER" id="PTHR45885">
    <property type="entry name" value="CELL DIVISION CYCLE 5-LIKE PROTEIN"/>
    <property type="match status" value="1"/>
</dbReference>